<dbReference type="AlphaFoldDB" id="A0AAV2S7L8"/>
<keyword evidence="2" id="KW-1185">Reference proteome</keyword>
<sequence>GSFWINAHIEAGKFLWQRSNKTLDSNTRLRTTGQPGDLDSPGDCLSLLVSEDDLEYYPGLPYNPHDCSDNQHYPLCERILQDTQQLLKDPLLVLEETISINIAKMENNVHLILDTIDKSISAH</sequence>
<comment type="caution">
    <text evidence="1">The sequence shown here is derived from an EMBL/GenBank/DDBJ whole genome shotgun (WGS) entry which is preliminary data.</text>
</comment>
<reference evidence="1 2" key="1">
    <citation type="submission" date="2024-05" db="EMBL/GenBank/DDBJ databases">
        <authorList>
            <person name="Wallberg A."/>
        </authorList>
    </citation>
    <scope>NUCLEOTIDE SEQUENCE [LARGE SCALE GENOMIC DNA]</scope>
</reference>
<feature type="non-terminal residue" evidence="1">
    <location>
        <position position="123"/>
    </location>
</feature>
<evidence type="ECO:0000313" key="1">
    <source>
        <dbReference type="EMBL" id="CAL4162835.1"/>
    </source>
</evidence>
<accession>A0AAV2S7L8</accession>
<gene>
    <name evidence="1" type="ORF">MNOR_LOCUS32891</name>
</gene>
<organism evidence="1 2">
    <name type="scientific">Meganyctiphanes norvegica</name>
    <name type="common">Northern krill</name>
    <name type="synonym">Thysanopoda norvegica</name>
    <dbReference type="NCBI Taxonomy" id="48144"/>
    <lineage>
        <taxon>Eukaryota</taxon>
        <taxon>Metazoa</taxon>
        <taxon>Ecdysozoa</taxon>
        <taxon>Arthropoda</taxon>
        <taxon>Crustacea</taxon>
        <taxon>Multicrustacea</taxon>
        <taxon>Malacostraca</taxon>
        <taxon>Eumalacostraca</taxon>
        <taxon>Eucarida</taxon>
        <taxon>Euphausiacea</taxon>
        <taxon>Euphausiidae</taxon>
        <taxon>Meganyctiphanes</taxon>
    </lineage>
</organism>
<dbReference type="EMBL" id="CAXKWB010045809">
    <property type="protein sequence ID" value="CAL4162835.1"/>
    <property type="molecule type" value="Genomic_DNA"/>
</dbReference>
<feature type="non-terminal residue" evidence="1">
    <location>
        <position position="1"/>
    </location>
</feature>
<name>A0AAV2S7L8_MEGNR</name>
<dbReference type="SUPFAM" id="SSF56436">
    <property type="entry name" value="C-type lectin-like"/>
    <property type="match status" value="1"/>
</dbReference>
<protein>
    <submittedName>
        <fullName evidence="1">Uncharacterized protein</fullName>
    </submittedName>
</protein>
<dbReference type="InterPro" id="IPR016187">
    <property type="entry name" value="CTDL_fold"/>
</dbReference>
<dbReference type="Proteomes" id="UP001497623">
    <property type="component" value="Unassembled WGS sequence"/>
</dbReference>
<evidence type="ECO:0000313" key="2">
    <source>
        <dbReference type="Proteomes" id="UP001497623"/>
    </source>
</evidence>
<proteinExistence type="predicted"/>